<reference evidence="1" key="2">
    <citation type="submission" date="2021-04" db="EMBL/GenBank/DDBJ databases">
        <authorList>
            <person name="Gilroy R."/>
        </authorList>
    </citation>
    <scope>NUCLEOTIDE SEQUENCE</scope>
    <source>
        <strain evidence="1">CHK173-259</strain>
    </source>
</reference>
<comment type="caution">
    <text evidence="1">The sequence shown here is derived from an EMBL/GenBank/DDBJ whole genome shotgun (WGS) entry which is preliminary data.</text>
</comment>
<proteinExistence type="predicted"/>
<organism evidence="1 2">
    <name type="scientific">Candidatus Levilactobacillus faecigallinarum</name>
    <dbReference type="NCBI Taxonomy" id="2838638"/>
    <lineage>
        <taxon>Bacteria</taxon>
        <taxon>Bacillati</taxon>
        <taxon>Bacillota</taxon>
        <taxon>Bacilli</taxon>
        <taxon>Lactobacillales</taxon>
        <taxon>Lactobacillaceae</taxon>
        <taxon>Levilactobacillus</taxon>
    </lineage>
</organism>
<gene>
    <name evidence="1" type="ORF">H9875_08090</name>
</gene>
<protein>
    <submittedName>
        <fullName evidence="1">Uncharacterized protein</fullName>
    </submittedName>
</protein>
<evidence type="ECO:0000313" key="1">
    <source>
        <dbReference type="EMBL" id="HIW72568.1"/>
    </source>
</evidence>
<sequence length="108" mass="11873">MAIHVSHFLIQHQNLAQAARCLHHPTQDLTATLAEHGITPRYDAAGNIIDLSFCAGALNQYRTWLLLEQLSPVVADGGRIQNDAVSQLTYAHGEAYYQDLTLPDPSHA</sequence>
<accession>A0A9D1U545</accession>
<dbReference type="EMBL" id="DXGJ01000062">
    <property type="protein sequence ID" value="HIW72568.1"/>
    <property type="molecule type" value="Genomic_DNA"/>
</dbReference>
<dbReference type="AlphaFoldDB" id="A0A9D1U545"/>
<evidence type="ECO:0000313" key="2">
    <source>
        <dbReference type="Proteomes" id="UP000886822"/>
    </source>
</evidence>
<name>A0A9D1U545_9LACO</name>
<dbReference type="Proteomes" id="UP000886822">
    <property type="component" value="Unassembled WGS sequence"/>
</dbReference>
<reference evidence="1" key="1">
    <citation type="journal article" date="2021" name="PeerJ">
        <title>Extensive microbial diversity within the chicken gut microbiome revealed by metagenomics and culture.</title>
        <authorList>
            <person name="Gilroy R."/>
            <person name="Ravi A."/>
            <person name="Getino M."/>
            <person name="Pursley I."/>
            <person name="Horton D.L."/>
            <person name="Alikhan N.F."/>
            <person name="Baker D."/>
            <person name="Gharbi K."/>
            <person name="Hall N."/>
            <person name="Watson M."/>
            <person name="Adriaenssens E.M."/>
            <person name="Foster-Nyarko E."/>
            <person name="Jarju S."/>
            <person name="Secka A."/>
            <person name="Antonio M."/>
            <person name="Oren A."/>
            <person name="Chaudhuri R.R."/>
            <person name="La Ragione R."/>
            <person name="Hildebrand F."/>
            <person name="Pallen M.J."/>
        </authorList>
    </citation>
    <scope>NUCLEOTIDE SEQUENCE</scope>
    <source>
        <strain evidence="1">CHK173-259</strain>
    </source>
</reference>